<dbReference type="InterPro" id="IPR036390">
    <property type="entry name" value="WH_DNA-bd_sf"/>
</dbReference>
<evidence type="ECO:0000313" key="9">
    <source>
        <dbReference type="Proteomes" id="UP000046393"/>
    </source>
</evidence>
<dbReference type="GO" id="GO:0005634">
    <property type="term" value="C:nucleus"/>
    <property type="evidence" value="ECO:0007669"/>
    <property type="project" value="UniProtKB-SubCell"/>
</dbReference>
<accession>A0A0N5ATU9</accession>
<evidence type="ECO:0000256" key="6">
    <source>
        <dbReference type="PROSITE-ProRule" id="PRU00089"/>
    </source>
</evidence>
<evidence type="ECO:0000256" key="7">
    <source>
        <dbReference type="SAM" id="Phobius"/>
    </source>
</evidence>
<organism evidence="9 10">
    <name type="scientific">Syphacia muris</name>
    <dbReference type="NCBI Taxonomy" id="451379"/>
    <lineage>
        <taxon>Eukaryota</taxon>
        <taxon>Metazoa</taxon>
        <taxon>Ecdysozoa</taxon>
        <taxon>Nematoda</taxon>
        <taxon>Chromadorea</taxon>
        <taxon>Rhabditida</taxon>
        <taxon>Spirurina</taxon>
        <taxon>Oxyuridomorpha</taxon>
        <taxon>Oxyuroidea</taxon>
        <taxon>Oxyuridae</taxon>
        <taxon>Syphacia</taxon>
    </lineage>
</organism>
<dbReference type="AlphaFoldDB" id="A0A0N5ATU9"/>
<sequence length="197" mass="22785">MYTYVFSIYKFFEFFKASSVKPASFGNSNANISKPVLNQQNKCVSKHSDIFNDPNRFKTKPAISYATLVALALKNSKNGCLTVSNFPFFRTANSGWKNSVRHNLSFSKYFMKIETRRGDGDSRRSYIWTVNPARSHELEQSLSKLMERDRENTLKSLANPGECSIIYSICGMFMILFLKCFKRLRLQMTLMPFEQEL</sequence>
<dbReference type="PANTHER" id="PTHR46721">
    <property type="entry name" value="FORKHEAD BOX PROTEIN N1"/>
    <property type="match status" value="1"/>
</dbReference>
<dbReference type="InterPro" id="IPR030456">
    <property type="entry name" value="TF_fork_head_CS_2"/>
</dbReference>
<evidence type="ECO:0000259" key="8">
    <source>
        <dbReference type="PROSITE" id="PS50039"/>
    </source>
</evidence>
<name>A0A0N5ATU9_9BILA</name>
<dbReference type="InterPro" id="IPR001766">
    <property type="entry name" value="Fork_head_dom"/>
</dbReference>
<keyword evidence="1" id="KW-0217">Developmental protein</keyword>
<dbReference type="PROSITE" id="PS50039">
    <property type="entry name" value="FORK_HEAD_3"/>
    <property type="match status" value="1"/>
</dbReference>
<dbReference type="GO" id="GO:0000976">
    <property type="term" value="F:transcription cis-regulatory region binding"/>
    <property type="evidence" value="ECO:0007669"/>
    <property type="project" value="TreeGrafter"/>
</dbReference>
<keyword evidence="7" id="KW-0812">Transmembrane</keyword>
<evidence type="ECO:0000256" key="2">
    <source>
        <dbReference type="ARBA" id="ARBA00023015"/>
    </source>
</evidence>
<dbReference type="Gene3D" id="1.10.10.10">
    <property type="entry name" value="Winged helix-like DNA-binding domain superfamily/Winged helix DNA-binding domain"/>
    <property type="match status" value="1"/>
</dbReference>
<keyword evidence="2" id="KW-0805">Transcription regulation</keyword>
<dbReference type="PANTHER" id="PTHR46721:SF3">
    <property type="entry name" value="FORKHEAD BOX N1"/>
    <property type="match status" value="1"/>
</dbReference>
<dbReference type="PROSITE" id="PS00658">
    <property type="entry name" value="FORK_HEAD_2"/>
    <property type="match status" value="1"/>
</dbReference>
<protein>
    <submittedName>
        <fullName evidence="10">Fork-head domain-containing protein</fullName>
    </submittedName>
</protein>
<evidence type="ECO:0000313" key="10">
    <source>
        <dbReference type="WBParaSite" id="SMUV_0000826901-mRNA-1"/>
    </source>
</evidence>
<feature type="transmembrane region" description="Helical" evidence="7">
    <location>
        <begin position="164"/>
        <end position="181"/>
    </location>
</feature>
<dbReference type="InterPro" id="IPR036388">
    <property type="entry name" value="WH-like_DNA-bd_sf"/>
</dbReference>
<keyword evidence="3 6" id="KW-0238">DNA-binding</keyword>
<dbReference type="PRINTS" id="PR00053">
    <property type="entry name" value="FORKHEAD"/>
</dbReference>
<dbReference type="STRING" id="451379.A0A0N5ATU9"/>
<feature type="domain" description="Fork-head" evidence="8">
    <location>
        <begin position="60"/>
        <end position="149"/>
    </location>
</feature>
<keyword evidence="4" id="KW-0804">Transcription</keyword>
<dbReference type="SMART" id="SM00339">
    <property type="entry name" value="FH"/>
    <property type="match status" value="1"/>
</dbReference>
<keyword evidence="5 6" id="KW-0539">Nucleus</keyword>
<dbReference type="Proteomes" id="UP000046393">
    <property type="component" value="Unplaced"/>
</dbReference>
<evidence type="ECO:0000256" key="1">
    <source>
        <dbReference type="ARBA" id="ARBA00022473"/>
    </source>
</evidence>
<dbReference type="InterPro" id="IPR049624">
    <property type="entry name" value="FOXN1_4"/>
</dbReference>
<proteinExistence type="predicted"/>
<evidence type="ECO:0000256" key="3">
    <source>
        <dbReference type="ARBA" id="ARBA00023125"/>
    </source>
</evidence>
<keyword evidence="7" id="KW-0472">Membrane</keyword>
<keyword evidence="9" id="KW-1185">Reference proteome</keyword>
<evidence type="ECO:0000256" key="5">
    <source>
        <dbReference type="ARBA" id="ARBA00023242"/>
    </source>
</evidence>
<dbReference type="Pfam" id="PF00250">
    <property type="entry name" value="Forkhead"/>
    <property type="match status" value="1"/>
</dbReference>
<dbReference type="GO" id="GO:0000981">
    <property type="term" value="F:DNA-binding transcription factor activity, RNA polymerase II-specific"/>
    <property type="evidence" value="ECO:0007669"/>
    <property type="project" value="TreeGrafter"/>
</dbReference>
<feature type="DNA-binding region" description="Fork-head" evidence="6">
    <location>
        <begin position="60"/>
        <end position="149"/>
    </location>
</feature>
<dbReference type="SUPFAM" id="SSF46785">
    <property type="entry name" value="Winged helix' DNA-binding domain"/>
    <property type="match status" value="1"/>
</dbReference>
<comment type="subcellular location">
    <subcellularLocation>
        <location evidence="6">Nucleus</location>
    </subcellularLocation>
</comment>
<evidence type="ECO:0000256" key="4">
    <source>
        <dbReference type="ARBA" id="ARBA00023163"/>
    </source>
</evidence>
<dbReference type="WBParaSite" id="SMUV_0000826901-mRNA-1">
    <property type="protein sequence ID" value="SMUV_0000826901-mRNA-1"/>
    <property type="gene ID" value="SMUV_0000826901"/>
</dbReference>
<keyword evidence="7" id="KW-1133">Transmembrane helix</keyword>
<reference evidence="10" key="1">
    <citation type="submission" date="2017-02" db="UniProtKB">
        <authorList>
            <consortium name="WormBaseParasite"/>
        </authorList>
    </citation>
    <scope>IDENTIFICATION</scope>
</reference>